<evidence type="ECO:0000256" key="4">
    <source>
        <dbReference type="ARBA" id="ARBA00012266"/>
    </source>
</evidence>
<keyword evidence="11" id="KW-0456">Lyase</keyword>
<dbReference type="EMBL" id="ML014162">
    <property type="protein sequence ID" value="RKP01731.1"/>
    <property type="molecule type" value="Genomic_DNA"/>
</dbReference>
<dbReference type="STRING" id="1555241.A0A4P9X9N8"/>
<keyword evidence="12" id="KW-0511">Multifunctional enzyme</keyword>
<evidence type="ECO:0000313" key="17">
    <source>
        <dbReference type="Proteomes" id="UP000274922"/>
    </source>
</evidence>
<keyword evidence="7" id="KW-0028">Amino-acid biosynthesis</keyword>
<keyword evidence="8" id="KW-0822">Tryptophan biosynthesis</keyword>
<dbReference type="InterPro" id="IPR013798">
    <property type="entry name" value="Indole-3-glycerol_P_synth_dom"/>
</dbReference>
<dbReference type="SUPFAM" id="SSF51366">
    <property type="entry name" value="Ribulose-phoshate binding barrel"/>
    <property type="match status" value="2"/>
</dbReference>
<organism evidence="16 17">
    <name type="scientific">Caulochytrium protostelioides</name>
    <dbReference type="NCBI Taxonomy" id="1555241"/>
    <lineage>
        <taxon>Eukaryota</taxon>
        <taxon>Fungi</taxon>
        <taxon>Fungi incertae sedis</taxon>
        <taxon>Chytridiomycota</taxon>
        <taxon>Chytridiomycota incertae sedis</taxon>
        <taxon>Chytridiomycetes</taxon>
        <taxon>Caulochytriales</taxon>
        <taxon>Caulochytriaceae</taxon>
        <taxon>Caulochytrium</taxon>
    </lineage>
</organism>
<evidence type="ECO:0000256" key="8">
    <source>
        <dbReference type="ARBA" id="ARBA00022822"/>
    </source>
</evidence>
<dbReference type="Proteomes" id="UP000274922">
    <property type="component" value="Unassembled WGS sequence"/>
</dbReference>
<dbReference type="InterPro" id="IPR029062">
    <property type="entry name" value="Class_I_gatase-like"/>
</dbReference>
<evidence type="ECO:0000256" key="13">
    <source>
        <dbReference type="ARBA" id="ARBA00047683"/>
    </source>
</evidence>
<comment type="pathway">
    <text evidence="2">Amino-acid biosynthesis; L-tryptophan biosynthesis; L-tryptophan from chorismate: step 4/5.</text>
</comment>
<dbReference type="EC" id="4.1.3.27" evidence="4"/>
<evidence type="ECO:0000256" key="5">
    <source>
        <dbReference type="ARBA" id="ARBA00012362"/>
    </source>
</evidence>
<keyword evidence="10" id="KW-0057">Aromatic amino acid biosynthesis</keyword>
<feature type="domain" description="Indole-3-glycerol phosphate synthase" evidence="15">
    <location>
        <begin position="241"/>
        <end position="506"/>
    </location>
</feature>
<evidence type="ECO:0000313" key="16">
    <source>
        <dbReference type="EMBL" id="RKP01731.1"/>
    </source>
</evidence>
<reference evidence="17" key="1">
    <citation type="journal article" date="2018" name="Nat. Microbiol.">
        <title>Leveraging single-cell genomics to expand the fungal tree of life.</title>
        <authorList>
            <person name="Ahrendt S.R."/>
            <person name="Quandt C.A."/>
            <person name="Ciobanu D."/>
            <person name="Clum A."/>
            <person name="Salamov A."/>
            <person name="Andreopoulos B."/>
            <person name="Cheng J.F."/>
            <person name="Woyke T."/>
            <person name="Pelin A."/>
            <person name="Henrissat B."/>
            <person name="Reynolds N.K."/>
            <person name="Benny G.L."/>
            <person name="Smith M.E."/>
            <person name="James T.Y."/>
            <person name="Grigoriev I.V."/>
        </authorList>
    </citation>
    <scope>NUCLEOTIDE SEQUENCE [LARGE SCALE GENOMIC DNA]</scope>
    <source>
        <strain evidence="17">ATCC 52028</strain>
    </source>
</reference>
<dbReference type="Pfam" id="PF00218">
    <property type="entry name" value="IGPS"/>
    <property type="match status" value="1"/>
</dbReference>
<comment type="catalytic activity">
    <reaction evidence="13">
        <text>chorismate + L-glutamine = anthranilate + pyruvate + L-glutamate + H(+)</text>
        <dbReference type="Rhea" id="RHEA:21732"/>
        <dbReference type="ChEBI" id="CHEBI:15361"/>
        <dbReference type="ChEBI" id="CHEBI:15378"/>
        <dbReference type="ChEBI" id="CHEBI:16567"/>
        <dbReference type="ChEBI" id="CHEBI:29748"/>
        <dbReference type="ChEBI" id="CHEBI:29985"/>
        <dbReference type="ChEBI" id="CHEBI:58359"/>
        <dbReference type="EC" id="4.1.3.27"/>
    </reaction>
</comment>
<dbReference type="GO" id="GO:0004425">
    <property type="term" value="F:indole-3-glycerol-phosphate synthase activity"/>
    <property type="evidence" value="ECO:0007669"/>
    <property type="project" value="UniProtKB-EC"/>
</dbReference>
<dbReference type="Gene3D" id="3.40.50.880">
    <property type="match status" value="1"/>
</dbReference>
<feature type="domain" description="Glutamine amidotransferase" evidence="14">
    <location>
        <begin position="1"/>
        <end position="182"/>
    </location>
</feature>
<dbReference type="PANTHER" id="PTHR43418">
    <property type="entry name" value="MULTIFUNCTIONAL TRYPTOPHAN BIOSYNTHESIS PROTEIN-RELATED"/>
    <property type="match status" value="1"/>
</dbReference>
<dbReference type="UniPathway" id="UPA00035">
    <property type="reaction ID" value="UER00043"/>
</dbReference>
<evidence type="ECO:0000256" key="7">
    <source>
        <dbReference type="ARBA" id="ARBA00022605"/>
    </source>
</evidence>
<sequence>MIDNYDSFTWNVYQALSALGADVHVVRNDQITVEACLALNPRNVVISPGPGAPRGAGVSNDVIRAFAGKVPILGVCLGEQCMFELYGGVVNHVGTIVHGKASAIDHDGRGLYAGVDQGILCTRYHSLAGDAATLPDCLEITSRTRDGIVMGVRHREYAMEGVQFHPESVISEQGTRLFANFLSWQGGTWATLTRDPSYLATATVAKAAATTSKTTATAATATAAKSTAAAVATPAKNDSILERIKAQRLKDVAALRALPGRSFAALYRSLTTGVVAPPQKDVLAHLQACRARAPVAFFAEIKRASPSKQAIDLSAHAPTIALQYAQAGVAAISVLTEPTWFKGRLEDMTHVRAALEPFGERRPLVLRKDFIVDPYQILESRLAGADLILLIVAILSADELAQYMAYARALGMEPLVEVANAAEMQTALDAGAQLIGINNRDLHTFTVADRVSPLLSMVPPGVLVLALSGIQTHEDVQRYMQAGCCGVLVGETLMRSANVADTLRQLVRGPADAAEPAADAPFVKLCGLTNALDYAMVRDVGADAAGFILVPDSKRAVTL</sequence>
<dbReference type="GO" id="GO:0004049">
    <property type="term" value="F:anthranilate synthase activity"/>
    <property type="evidence" value="ECO:0007669"/>
    <property type="project" value="UniProtKB-EC"/>
</dbReference>
<dbReference type="PRINTS" id="PR00097">
    <property type="entry name" value="ANTSNTHASEII"/>
</dbReference>
<dbReference type="PRINTS" id="PR00096">
    <property type="entry name" value="GATASE"/>
</dbReference>
<dbReference type="Gene3D" id="3.20.20.70">
    <property type="entry name" value="Aldolase class I"/>
    <property type="match status" value="2"/>
</dbReference>
<evidence type="ECO:0000256" key="9">
    <source>
        <dbReference type="ARBA" id="ARBA00022962"/>
    </source>
</evidence>
<comment type="pathway">
    <text evidence="3">Amino-acid biosynthesis; L-tryptophan biosynthesis; L-tryptophan from chorismate: step 1/5.</text>
</comment>
<dbReference type="InterPro" id="IPR006221">
    <property type="entry name" value="TrpG/PapA_dom"/>
</dbReference>
<proteinExistence type="predicted"/>
<evidence type="ECO:0000256" key="12">
    <source>
        <dbReference type="ARBA" id="ARBA00023268"/>
    </source>
</evidence>
<dbReference type="EC" id="4.1.1.48" evidence="5"/>
<dbReference type="GO" id="GO:0005829">
    <property type="term" value="C:cytosol"/>
    <property type="evidence" value="ECO:0007669"/>
    <property type="project" value="TreeGrafter"/>
</dbReference>
<dbReference type="InterPro" id="IPR013785">
    <property type="entry name" value="Aldolase_TIM"/>
</dbReference>
<dbReference type="CDD" id="cd01743">
    <property type="entry name" value="GATase1_Anthranilate_Synthase"/>
    <property type="match status" value="1"/>
</dbReference>
<evidence type="ECO:0000256" key="11">
    <source>
        <dbReference type="ARBA" id="ARBA00023239"/>
    </source>
</evidence>
<dbReference type="PANTHER" id="PTHR43418:SF4">
    <property type="entry name" value="MULTIFUNCTIONAL TRYPTOPHAN BIOSYNTHESIS PROTEIN"/>
    <property type="match status" value="1"/>
</dbReference>
<evidence type="ECO:0000256" key="6">
    <source>
        <dbReference type="ARBA" id="ARBA00018819"/>
    </source>
</evidence>
<evidence type="ECO:0000256" key="10">
    <source>
        <dbReference type="ARBA" id="ARBA00023141"/>
    </source>
</evidence>
<dbReference type="OrthoDB" id="524799at2759"/>
<dbReference type="CDD" id="cd00331">
    <property type="entry name" value="IGPS"/>
    <property type="match status" value="1"/>
</dbReference>
<protein>
    <recommendedName>
        <fullName evidence="6">Multifunctional tryptophan biosynthesis protein</fullName>
        <ecNumber evidence="5">4.1.1.48</ecNumber>
        <ecNumber evidence="4">4.1.3.27</ecNumber>
    </recommendedName>
</protein>
<dbReference type="Pfam" id="PF00117">
    <property type="entry name" value="GATase"/>
    <property type="match status" value="1"/>
</dbReference>
<dbReference type="InterPro" id="IPR050472">
    <property type="entry name" value="Anth_synth/Amidotransfase"/>
</dbReference>
<accession>A0A4P9X9N8</accession>
<evidence type="ECO:0000256" key="3">
    <source>
        <dbReference type="ARBA" id="ARBA00004873"/>
    </source>
</evidence>
<dbReference type="InterPro" id="IPR017926">
    <property type="entry name" value="GATASE"/>
</dbReference>
<dbReference type="GO" id="GO:0000162">
    <property type="term" value="P:L-tryptophan biosynthetic process"/>
    <property type="evidence" value="ECO:0007669"/>
    <property type="project" value="UniProtKB-UniPathway"/>
</dbReference>
<keyword evidence="17" id="KW-1185">Reference proteome</keyword>
<gene>
    <name evidence="16" type="ORF">CXG81DRAFT_5555</name>
</gene>
<dbReference type="FunFam" id="3.40.50.880:FF:000031">
    <property type="entry name" value="Multifunctional tryptophan biosynthesis protein"/>
    <property type="match status" value="1"/>
</dbReference>
<comment type="catalytic activity">
    <reaction evidence="1">
        <text>1-(2-carboxyphenylamino)-1-deoxy-D-ribulose 5-phosphate + H(+) = (1S,2R)-1-C-(indol-3-yl)glycerol 3-phosphate + CO2 + H2O</text>
        <dbReference type="Rhea" id="RHEA:23476"/>
        <dbReference type="ChEBI" id="CHEBI:15377"/>
        <dbReference type="ChEBI" id="CHEBI:15378"/>
        <dbReference type="ChEBI" id="CHEBI:16526"/>
        <dbReference type="ChEBI" id="CHEBI:58613"/>
        <dbReference type="ChEBI" id="CHEBI:58866"/>
        <dbReference type="EC" id="4.1.1.48"/>
    </reaction>
</comment>
<dbReference type="SUPFAM" id="SSF52317">
    <property type="entry name" value="Class I glutamine amidotransferase-like"/>
    <property type="match status" value="1"/>
</dbReference>
<dbReference type="PROSITE" id="PS51273">
    <property type="entry name" value="GATASE_TYPE_1"/>
    <property type="match status" value="1"/>
</dbReference>
<keyword evidence="9" id="KW-0315">Glutamine amidotransferase</keyword>
<dbReference type="AlphaFoldDB" id="A0A4P9X9N8"/>
<evidence type="ECO:0000259" key="14">
    <source>
        <dbReference type="Pfam" id="PF00117"/>
    </source>
</evidence>
<evidence type="ECO:0000259" key="15">
    <source>
        <dbReference type="Pfam" id="PF00218"/>
    </source>
</evidence>
<evidence type="ECO:0000256" key="2">
    <source>
        <dbReference type="ARBA" id="ARBA00004696"/>
    </source>
</evidence>
<feature type="non-terminal residue" evidence="16">
    <location>
        <position position="559"/>
    </location>
</feature>
<evidence type="ECO:0000256" key="1">
    <source>
        <dbReference type="ARBA" id="ARBA00001633"/>
    </source>
</evidence>
<name>A0A4P9X9N8_9FUNG</name>
<dbReference type="NCBIfam" id="TIGR00566">
    <property type="entry name" value="trpG_papA"/>
    <property type="match status" value="1"/>
</dbReference>
<dbReference type="InterPro" id="IPR011060">
    <property type="entry name" value="RibuloseP-bd_barrel"/>
</dbReference>